<keyword evidence="2" id="KW-0433">Leucine-rich repeat</keyword>
<keyword evidence="3" id="KW-0677">Repeat</keyword>
<dbReference type="InterPro" id="IPR017441">
    <property type="entry name" value="Protein_kinase_ATP_BS"/>
</dbReference>
<name>A0A7R9T374_9CHLO</name>
<evidence type="ECO:0000256" key="5">
    <source>
        <dbReference type="PROSITE-ProRule" id="PRU10141"/>
    </source>
</evidence>
<dbReference type="PROSITE" id="PS50011">
    <property type="entry name" value="PROTEIN_KINASE_DOM"/>
    <property type="match status" value="1"/>
</dbReference>
<evidence type="ECO:0000256" key="2">
    <source>
        <dbReference type="ARBA" id="ARBA00022614"/>
    </source>
</evidence>
<dbReference type="PANTHER" id="PTHR48051">
    <property type="match status" value="1"/>
</dbReference>
<feature type="binding site" evidence="5">
    <location>
        <position position="276"/>
    </location>
    <ligand>
        <name>ATP</name>
        <dbReference type="ChEBI" id="CHEBI:30616"/>
    </ligand>
</feature>
<dbReference type="Pfam" id="PF13855">
    <property type="entry name" value="LRR_8"/>
    <property type="match status" value="1"/>
</dbReference>
<dbReference type="SMART" id="SM00369">
    <property type="entry name" value="LRR_TYP"/>
    <property type="match status" value="3"/>
</dbReference>
<dbReference type="PROSITE" id="PS00107">
    <property type="entry name" value="PROTEIN_KINASE_ATP"/>
    <property type="match status" value="1"/>
</dbReference>
<evidence type="ECO:0000256" key="1">
    <source>
        <dbReference type="ARBA" id="ARBA00004430"/>
    </source>
</evidence>
<evidence type="ECO:0000313" key="7">
    <source>
        <dbReference type="EMBL" id="CAD8223432.1"/>
    </source>
</evidence>
<comment type="subcellular location">
    <subcellularLocation>
        <location evidence="1">Cytoplasm</location>
        <location evidence="1">Cytoskeleton</location>
        <location evidence="1">Cilium axoneme</location>
    </subcellularLocation>
</comment>
<dbReference type="InterPro" id="IPR001611">
    <property type="entry name" value="Leu-rich_rpt"/>
</dbReference>
<dbReference type="GO" id="GO:0005524">
    <property type="term" value="F:ATP binding"/>
    <property type="evidence" value="ECO:0007669"/>
    <property type="project" value="UniProtKB-UniRule"/>
</dbReference>
<dbReference type="SUPFAM" id="SSF52058">
    <property type="entry name" value="L domain-like"/>
    <property type="match status" value="1"/>
</dbReference>
<dbReference type="InterPro" id="IPR011009">
    <property type="entry name" value="Kinase-like_dom_sf"/>
</dbReference>
<dbReference type="Gene3D" id="1.10.510.10">
    <property type="entry name" value="Transferase(Phosphotransferase) domain 1"/>
    <property type="match status" value="1"/>
</dbReference>
<sequence length="484" mass="52289">MGAGTSTKDGGVDIDVVAPKRVVSYARASGDAATKCERVLEDLRAGALDDATELDVSNCGLTELPDAVGRLTRLEFLNAGGNALRTLPESIENCRKLKRAFFLGNAFERVPEVLGRLPELFMVSFKACAVREVSEDALAPSLGWLILSDNQIERLPASLGRCAPMRKLMLAGNKLRALPESMRELKNLELLRLADNRFETFPSWILESPRLSWFAAAANPATDTIGDKAKTRANSADVVTVDWSELGVAEDAEPLGKGASGAVYAGRWNGETVAVKVYNNAAKTSDGRPEDEMTASVLAATIKSEGTIKTIARFQRGDSRGLVMQYLDHASWKDLGKPPSFDTVARDTYDDDVRFTAKEIMAVARDVGSALRELHAMGVVHGDVYAHNILHVKESPGIEPRAKLGDFGAAWFYERDSSNARTIELNEARAFGAVLEEVCARHDGVDGVHPIAALAALAAGLLGERGGRLLFDDIVQRIAAIQLD</sequence>
<keyword evidence="5" id="KW-0067">ATP-binding</keyword>
<evidence type="ECO:0000259" key="6">
    <source>
        <dbReference type="PROSITE" id="PS50011"/>
    </source>
</evidence>
<dbReference type="InterPro" id="IPR032675">
    <property type="entry name" value="LRR_dom_sf"/>
</dbReference>
<protein>
    <recommendedName>
        <fullName evidence="6">Protein kinase domain-containing protein</fullName>
    </recommendedName>
</protein>
<dbReference type="EMBL" id="HBDX01004832">
    <property type="protein sequence ID" value="CAD8223432.1"/>
    <property type="molecule type" value="Transcribed_RNA"/>
</dbReference>
<proteinExistence type="inferred from homology"/>
<dbReference type="GO" id="GO:0004672">
    <property type="term" value="F:protein kinase activity"/>
    <property type="evidence" value="ECO:0007669"/>
    <property type="project" value="InterPro"/>
</dbReference>
<accession>A0A7R9T374</accession>
<evidence type="ECO:0000256" key="3">
    <source>
        <dbReference type="ARBA" id="ARBA00022737"/>
    </source>
</evidence>
<reference evidence="7" key="1">
    <citation type="submission" date="2021-01" db="EMBL/GenBank/DDBJ databases">
        <authorList>
            <person name="Corre E."/>
            <person name="Pelletier E."/>
            <person name="Niang G."/>
            <person name="Scheremetjew M."/>
            <person name="Finn R."/>
            <person name="Kale V."/>
            <person name="Holt S."/>
            <person name="Cochrane G."/>
            <person name="Meng A."/>
            <person name="Brown T."/>
            <person name="Cohen L."/>
        </authorList>
    </citation>
    <scope>NUCLEOTIDE SEQUENCE</scope>
    <source>
        <strain evidence="7">Clade-A-BCC118000</strain>
    </source>
</reference>
<dbReference type="Pfam" id="PF00069">
    <property type="entry name" value="Pkinase"/>
    <property type="match status" value="1"/>
</dbReference>
<comment type="similarity">
    <text evidence="4">Belongs to the SHOC2 family.</text>
</comment>
<evidence type="ECO:0000256" key="4">
    <source>
        <dbReference type="ARBA" id="ARBA00023786"/>
    </source>
</evidence>
<dbReference type="Gene3D" id="3.80.10.10">
    <property type="entry name" value="Ribonuclease Inhibitor"/>
    <property type="match status" value="1"/>
</dbReference>
<feature type="domain" description="Protein kinase" evidence="6">
    <location>
        <begin position="249"/>
        <end position="484"/>
    </location>
</feature>
<dbReference type="InterPro" id="IPR003591">
    <property type="entry name" value="Leu-rich_rpt_typical-subtyp"/>
</dbReference>
<dbReference type="GO" id="GO:0005930">
    <property type="term" value="C:axoneme"/>
    <property type="evidence" value="ECO:0007669"/>
    <property type="project" value="UniProtKB-SubCell"/>
</dbReference>
<dbReference type="SUPFAM" id="SSF56112">
    <property type="entry name" value="Protein kinase-like (PK-like)"/>
    <property type="match status" value="1"/>
</dbReference>
<dbReference type="Gene3D" id="3.30.200.20">
    <property type="entry name" value="Phosphorylase Kinase, domain 1"/>
    <property type="match status" value="1"/>
</dbReference>
<dbReference type="PANTHER" id="PTHR48051:SF54">
    <property type="entry name" value="LEUCINE-RICH REPEAT-CONTAINING PROTEIN"/>
    <property type="match status" value="1"/>
</dbReference>
<dbReference type="AlphaFoldDB" id="A0A7R9T374"/>
<dbReference type="SMART" id="SM00364">
    <property type="entry name" value="LRR_BAC"/>
    <property type="match status" value="3"/>
</dbReference>
<dbReference type="SMART" id="SM00220">
    <property type="entry name" value="S_TKc"/>
    <property type="match status" value="1"/>
</dbReference>
<gene>
    <name evidence="7" type="ORF">OLUC0939_LOCUS4156</name>
</gene>
<keyword evidence="5" id="KW-0547">Nucleotide-binding</keyword>
<organism evidence="7">
    <name type="scientific">Ostreococcus sp. 'lucimarinus'</name>
    <dbReference type="NCBI Taxonomy" id="242159"/>
    <lineage>
        <taxon>Eukaryota</taxon>
        <taxon>Viridiplantae</taxon>
        <taxon>Chlorophyta</taxon>
        <taxon>Mamiellophyceae</taxon>
        <taxon>Mamiellales</taxon>
        <taxon>Bathycoccaceae</taxon>
        <taxon>Ostreococcus</taxon>
    </lineage>
</organism>
<dbReference type="InterPro" id="IPR000719">
    <property type="entry name" value="Prot_kinase_dom"/>
</dbReference>
<dbReference type="InterPro" id="IPR050216">
    <property type="entry name" value="LRR_domain-containing"/>
</dbReference>